<dbReference type="AlphaFoldDB" id="A0A315ZS39"/>
<dbReference type="Proteomes" id="UP000254051">
    <property type="component" value="Unassembled WGS sequence"/>
</dbReference>
<proteinExistence type="predicted"/>
<accession>A0A315ZS39</accession>
<evidence type="ECO:0000313" key="2">
    <source>
        <dbReference type="Proteomes" id="UP000254051"/>
    </source>
</evidence>
<reference evidence="2" key="1">
    <citation type="submission" date="2017-07" db="EMBL/GenBank/DDBJ databases">
        <authorList>
            <person name="Varghese N."/>
            <person name="Submissions S."/>
        </authorList>
    </citation>
    <scope>NUCLEOTIDE SEQUENCE [LARGE SCALE GENOMIC DNA]</scope>
    <source>
        <strain evidence="2">NLAE-zl-C134</strain>
    </source>
</reference>
<gene>
    <name evidence="1" type="ORF">SAMN05216529_11237</name>
</gene>
<name>A0A315ZS39_9FIRM</name>
<organism evidence="1 2">
    <name type="scientific">Faecalicatena contorta</name>
    <dbReference type="NCBI Taxonomy" id="39482"/>
    <lineage>
        <taxon>Bacteria</taxon>
        <taxon>Bacillati</taxon>
        <taxon>Bacillota</taxon>
        <taxon>Clostridia</taxon>
        <taxon>Lachnospirales</taxon>
        <taxon>Lachnospiraceae</taxon>
        <taxon>Faecalicatena</taxon>
    </lineage>
</organism>
<dbReference type="EMBL" id="UHJJ01000012">
    <property type="protein sequence ID" value="SUQ15389.1"/>
    <property type="molecule type" value="Genomic_DNA"/>
</dbReference>
<sequence>MNESFSDLSAVGDFETDAKYLEYFDSLQENVICGYTSVPVFGGLTANTEFEFLTGFSNVFLAGGIMPYQNYVKMIR</sequence>
<evidence type="ECO:0000313" key="1">
    <source>
        <dbReference type="EMBL" id="SUQ15389.1"/>
    </source>
</evidence>
<protein>
    <submittedName>
        <fullName evidence="1">Uncharacterized protein</fullName>
    </submittedName>
</protein>
<keyword evidence="2" id="KW-1185">Reference proteome</keyword>